<evidence type="ECO:0000256" key="1">
    <source>
        <dbReference type="SAM" id="MobiDB-lite"/>
    </source>
</evidence>
<gene>
    <name evidence="2" type="ORF">CP49_23785</name>
</gene>
<accession>A0A0R3LGR1</accession>
<evidence type="ECO:0000313" key="3">
    <source>
        <dbReference type="Proteomes" id="UP000051913"/>
    </source>
</evidence>
<dbReference type="EMBL" id="LLXX01000128">
    <property type="protein sequence ID" value="KRR04246.1"/>
    <property type="molecule type" value="Genomic_DNA"/>
</dbReference>
<comment type="caution">
    <text evidence="2">The sequence shown here is derived from an EMBL/GenBank/DDBJ whole genome shotgun (WGS) entry which is preliminary data.</text>
</comment>
<sequence>MSVQPIEHSLTARNQLPTMMSTRGEDKRTPLPKNQQARMEAVRVARARIMRRNSLRKQRQAQER</sequence>
<feature type="region of interest" description="Disordered" evidence="1">
    <location>
        <begin position="1"/>
        <end position="38"/>
    </location>
</feature>
<proteinExistence type="predicted"/>
<evidence type="ECO:0000313" key="2">
    <source>
        <dbReference type="EMBL" id="KRR04246.1"/>
    </source>
</evidence>
<keyword evidence="3" id="KW-1185">Reference proteome</keyword>
<name>A0A0R3LGR1_9BRAD</name>
<dbReference type="AlphaFoldDB" id="A0A0R3LGR1"/>
<protein>
    <submittedName>
        <fullName evidence="2">Uncharacterized protein</fullName>
    </submittedName>
</protein>
<reference evidence="2 3" key="1">
    <citation type="submission" date="2014-03" db="EMBL/GenBank/DDBJ databases">
        <title>Bradyrhizobium valentinum sp. nov., isolated from effective nodules of Lupinus mariae-josephae, a lupine endemic of basic-lime soils in Eastern Spain.</title>
        <authorList>
            <person name="Duran D."/>
            <person name="Rey L."/>
            <person name="Navarro A."/>
            <person name="Busquets A."/>
            <person name="Imperial J."/>
            <person name="Ruiz-Argueso T."/>
        </authorList>
    </citation>
    <scope>NUCLEOTIDE SEQUENCE [LARGE SCALE GENOMIC DNA]</scope>
    <source>
        <strain evidence="2 3">LmjM3</strain>
    </source>
</reference>
<feature type="compositionally biased region" description="Polar residues" evidence="1">
    <location>
        <begin position="11"/>
        <end position="21"/>
    </location>
</feature>
<dbReference type="Proteomes" id="UP000051913">
    <property type="component" value="Unassembled WGS sequence"/>
</dbReference>
<organism evidence="2 3">
    <name type="scientific">Bradyrhizobium valentinum</name>
    <dbReference type="NCBI Taxonomy" id="1518501"/>
    <lineage>
        <taxon>Bacteria</taxon>
        <taxon>Pseudomonadati</taxon>
        <taxon>Pseudomonadota</taxon>
        <taxon>Alphaproteobacteria</taxon>
        <taxon>Hyphomicrobiales</taxon>
        <taxon>Nitrobacteraceae</taxon>
        <taxon>Bradyrhizobium</taxon>
    </lineage>
</organism>